<keyword evidence="1" id="KW-1133">Transmembrane helix</keyword>
<dbReference type="OrthoDB" id="9808690at2"/>
<evidence type="ECO:0000313" key="3">
    <source>
        <dbReference type="EMBL" id="AJE43826.1"/>
    </source>
</evidence>
<dbReference type="EMBL" id="CP009313">
    <property type="protein sequence ID" value="AJE43826.1"/>
    <property type="molecule type" value="Genomic_DNA"/>
</dbReference>
<sequence>MNPNDDRHWFGIFYFNRDDPRIAVPKRYGWGRTLNYGRPMAWVCTVGAPAAMGLIAHLSKH</sequence>
<keyword evidence="1" id="KW-0472">Membrane</keyword>
<name>A0A0B5DT48_9ACTN</name>
<evidence type="ECO:0000259" key="2">
    <source>
        <dbReference type="Pfam" id="PF19124"/>
    </source>
</evidence>
<reference evidence="5" key="1">
    <citation type="submission" date="2014-09" db="EMBL/GenBank/DDBJ databases">
        <title>Sequence of the Streptomyces nodosus genome.</title>
        <authorList>
            <person name="Sweeney P."/>
            <person name="Stephens N."/>
            <person name="Murphy C."/>
            <person name="Caffrey P."/>
        </authorList>
    </citation>
    <scope>NUCLEOTIDE SEQUENCE [LARGE SCALE GENOMIC DNA]</scope>
    <source>
        <strain evidence="5">ATCC 14899</strain>
    </source>
</reference>
<dbReference type="HOGENOM" id="CLU_2920871_0_0_11"/>
<dbReference type="Proteomes" id="UP000031526">
    <property type="component" value="Chromosome"/>
</dbReference>
<reference evidence="4 6" key="3">
    <citation type="submission" date="2017-09" db="EMBL/GenBank/DDBJ databases">
        <title>Streptomyces genome completion.</title>
        <authorList>
            <person name="Lee N."/>
            <person name="Cho B.-K."/>
        </authorList>
    </citation>
    <scope>NUCLEOTIDE SEQUENCE [LARGE SCALE GENOMIC DNA]</scope>
    <source>
        <strain evidence="4 6">ATCC 14899</strain>
    </source>
</reference>
<evidence type="ECO:0000256" key="1">
    <source>
        <dbReference type="SAM" id="Phobius"/>
    </source>
</evidence>
<dbReference type="Pfam" id="PF19124">
    <property type="entry name" value="DUF5808"/>
    <property type="match status" value="1"/>
</dbReference>
<accession>A0A0B5DT48</accession>
<organism evidence="3 5">
    <name type="scientific">Streptomyces nodosus</name>
    <dbReference type="NCBI Taxonomy" id="40318"/>
    <lineage>
        <taxon>Bacteria</taxon>
        <taxon>Bacillati</taxon>
        <taxon>Actinomycetota</taxon>
        <taxon>Actinomycetes</taxon>
        <taxon>Kitasatosporales</taxon>
        <taxon>Streptomycetaceae</taxon>
        <taxon>Streptomyces</taxon>
    </lineage>
</organism>
<dbReference type="STRING" id="40318.SNOD_30385"/>
<feature type="domain" description="DUF5808" evidence="2">
    <location>
        <begin position="17"/>
        <end position="42"/>
    </location>
</feature>
<protein>
    <recommendedName>
        <fullName evidence="2">DUF5808 domain-containing protein</fullName>
    </recommendedName>
</protein>
<dbReference type="RefSeq" id="WP_043446281.1">
    <property type="nucleotide sequence ID" value="NZ_CP009313.1"/>
</dbReference>
<dbReference type="Proteomes" id="UP000325763">
    <property type="component" value="Chromosome"/>
</dbReference>
<dbReference type="EMBL" id="CP023747">
    <property type="protein sequence ID" value="QEV42332.1"/>
    <property type="molecule type" value="Genomic_DNA"/>
</dbReference>
<keyword evidence="1" id="KW-0812">Transmembrane</keyword>
<evidence type="ECO:0000313" key="5">
    <source>
        <dbReference type="Proteomes" id="UP000031526"/>
    </source>
</evidence>
<evidence type="ECO:0000313" key="4">
    <source>
        <dbReference type="EMBL" id="QEV42332.1"/>
    </source>
</evidence>
<proteinExistence type="predicted"/>
<dbReference type="KEGG" id="snq:CP978_30680"/>
<dbReference type="InterPro" id="IPR043831">
    <property type="entry name" value="DUF5808"/>
</dbReference>
<evidence type="ECO:0000313" key="6">
    <source>
        <dbReference type="Proteomes" id="UP000325763"/>
    </source>
</evidence>
<keyword evidence="5" id="KW-1185">Reference proteome</keyword>
<gene>
    <name evidence="4" type="ORF">CP978_30680</name>
    <name evidence="3" type="ORF">SNOD_30385</name>
</gene>
<reference evidence="3 5" key="2">
    <citation type="journal article" date="2016" name="Appl. Microbiol. Biotechnol.">
        <title>Exploiting the genome sequence of Streptomyces nodosus for enhanced antibiotic production.</title>
        <authorList>
            <person name="Sweeney P."/>
            <person name="Murphy C.D."/>
            <person name="Caffrey P."/>
        </authorList>
    </citation>
    <scope>NUCLEOTIDE SEQUENCE [LARGE SCALE GENOMIC DNA]</scope>
    <source>
        <strain evidence="3 5">ATCC 14899</strain>
    </source>
</reference>
<dbReference type="AlphaFoldDB" id="A0A0B5DT48"/>
<feature type="transmembrane region" description="Helical" evidence="1">
    <location>
        <begin position="40"/>
        <end position="58"/>
    </location>
</feature>